<evidence type="ECO:0000313" key="2">
    <source>
        <dbReference type="EMBL" id="ARU55078.1"/>
    </source>
</evidence>
<dbReference type="InterPro" id="IPR011978">
    <property type="entry name" value="YgfB-like"/>
</dbReference>
<organism evidence="2 3">
    <name type="scientific">Oleiphilus messinensis</name>
    <dbReference type="NCBI Taxonomy" id="141451"/>
    <lineage>
        <taxon>Bacteria</taxon>
        <taxon>Pseudomonadati</taxon>
        <taxon>Pseudomonadota</taxon>
        <taxon>Gammaproteobacteria</taxon>
        <taxon>Oceanospirillales</taxon>
        <taxon>Oleiphilaceae</taxon>
        <taxon>Oleiphilus</taxon>
    </lineage>
</organism>
<gene>
    <name evidence="2" type="ORF">OLMES_0992</name>
</gene>
<proteinExistence type="inferred from homology"/>
<dbReference type="KEGG" id="ome:OLMES_0992"/>
<dbReference type="AlphaFoldDB" id="A0A1Y0I3J4"/>
<dbReference type="Gene3D" id="1.20.120.740">
    <property type="entry name" value="YgfB uncharacterised protein family UPF0149, PF03695"/>
    <property type="match status" value="1"/>
</dbReference>
<protein>
    <submittedName>
        <fullName evidence="2">YecA family protein</fullName>
    </submittedName>
</protein>
<keyword evidence="3" id="KW-1185">Reference proteome</keyword>
<dbReference type="Pfam" id="PF03695">
    <property type="entry name" value="UPF0149"/>
    <property type="match status" value="1"/>
</dbReference>
<dbReference type="EMBL" id="CP021425">
    <property type="protein sequence ID" value="ARU55078.1"/>
    <property type="molecule type" value="Genomic_DNA"/>
</dbReference>
<comment type="similarity">
    <text evidence="1">Belongs to the UPF0149 family.</text>
</comment>
<dbReference type="RefSeq" id="WP_087460218.1">
    <property type="nucleotide sequence ID" value="NZ_CP021425.1"/>
</dbReference>
<dbReference type="InterPro" id="IPR036255">
    <property type="entry name" value="YgfB-like_sf"/>
</dbReference>
<dbReference type="PANTHER" id="PTHR37528:SF1">
    <property type="entry name" value="UPF0149 PROTEIN YGFB"/>
    <property type="match status" value="1"/>
</dbReference>
<dbReference type="Proteomes" id="UP000196027">
    <property type="component" value="Chromosome"/>
</dbReference>
<dbReference type="GO" id="GO:0005829">
    <property type="term" value="C:cytosol"/>
    <property type="evidence" value="ECO:0007669"/>
    <property type="project" value="TreeGrafter"/>
</dbReference>
<sequence length="194" mass="21871">MSFAAGSDEYFDFDELTDIYQAHKSFNPPSEIHGIWCGRIAGGAKLQNHDVLRSILEHMGVDHLESSASEHFVLELYRKLESQVQGDDMNLALLLPDDDFTVSERVHSLTLWVSGFLEGVALEKGRILSEQDDDIQELLRDLVEISQIDTEVEDDEASEVQLIEVVEHVRMAVLTLYVDLNPGQPSVQESHTIH</sequence>
<evidence type="ECO:0000313" key="3">
    <source>
        <dbReference type="Proteomes" id="UP000196027"/>
    </source>
</evidence>
<dbReference type="OrthoDB" id="9783391at2"/>
<reference evidence="2 3" key="1">
    <citation type="submission" date="2017-05" db="EMBL/GenBank/DDBJ databases">
        <title>Genomic insights into alkan degradation activity of Oleiphilus messinensis.</title>
        <authorList>
            <person name="Kozyavkin S.A."/>
            <person name="Slesarev A.I."/>
            <person name="Golyshin P.N."/>
            <person name="Korzhenkov A."/>
            <person name="Golyshina O.N."/>
            <person name="Toshchakov S.V."/>
        </authorList>
    </citation>
    <scope>NUCLEOTIDE SEQUENCE [LARGE SCALE GENOMIC DNA]</scope>
    <source>
        <strain evidence="2 3">ME102</strain>
    </source>
</reference>
<dbReference type="PANTHER" id="PTHR37528">
    <property type="entry name" value="UPF0149 PROTEIN YGFB"/>
    <property type="match status" value="1"/>
</dbReference>
<dbReference type="SUPFAM" id="SSF101327">
    <property type="entry name" value="YgfB-like"/>
    <property type="match status" value="1"/>
</dbReference>
<name>A0A1Y0I3J4_9GAMM</name>
<accession>A0A1Y0I3J4</accession>
<evidence type="ECO:0000256" key="1">
    <source>
        <dbReference type="ARBA" id="ARBA00038308"/>
    </source>
</evidence>